<sequence>MSEADSRSAGARAAEPGTVEAALVGGPADIPESTRRCRADAGARTIKLAHRGGYEHFELVDAADAAADGPAVFRWTTRTKIAE</sequence>
<dbReference type="Pfam" id="PF19450">
    <property type="entry name" value="DUF5988"/>
    <property type="match status" value="1"/>
</dbReference>
<dbReference type="Proteomes" id="UP000322634">
    <property type="component" value="Unassembled WGS sequence"/>
</dbReference>
<dbReference type="AlphaFoldDB" id="A0A5D0UGH7"/>
<accession>A0A5D0UGH7</accession>
<evidence type="ECO:0000256" key="1">
    <source>
        <dbReference type="SAM" id="MobiDB-lite"/>
    </source>
</evidence>
<protein>
    <submittedName>
        <fullName evidence="2">Uncharacterized protein</fullName>
    </submittedName>
</protein>
<dbReference type="EMBL" id="VSFF01000002">
    <property type="protein sequence ID" value="TYC17498.1"/>
    <property type="molecule type" value="Genomic_DNA"/>
</dbReference>
<reference evidence="2 3" key="1">
    <citation type="submission" date="2019-08" db="EMBL/GenBank/DDBJ databases">
        <title>Actinomadura sp. nov. CYP1-5 isolated from mountain soil.</title>
        <authorList>
            <person name="Songsumanus A."/>
            <person name="Kuncharoen N."/>
            <person name="Kudo T."/>
            <person name="Yuki M."/>
            <person name="Igarashi Y."/>
            <person name="Tanasupawat S."/>
        </authorList>
    </citation>
    <scope>NUCLEOTIDE SEQUENCE [LARGE SCALE GENOMIC DNA]</scope>
    <source>
        <strain evidence="2 3">GKU157</strain>
    </source>
</reference>
<dbReference type="OrthoDB" id="3402203at2"/>
<gene>
    <name evidence="2" type="ORF">FXF65_05690</name>
</gene>
<dbReference type="InterPro" id="IPR046030">
    <property type="entry name" value="DUF5988"/>
</dbReference>
<dbReference type="RefSeq" id="WP_148348641.1">
    <property type="nucleotide sequence ID" value="NZ_JBHSBF010000022.1"/>
</dbReference>
<comment type="caution">
    <text evidence="2">The sequence shown here is derived from an EMBL/GenBank/DDBJ whole genome shotgun (WGS) entry which is preliminary data.</text>
</comment>
<name>A0A5D0UGH7_9ACTN</name>
<organism evidence="2 3">
    <name type="scientific">Actinomadura syzygii</name>
    <dbReference type="NCBI Taxonomy" id="1427538"/>
    <lineage>
        <taxon>Bacteria</taxon>
        <taxon>Bacillati</taxon>
        <taxon>Actinomycetota</taxon>
        <taxon>Actinomycetes</taxon>
        <taxon>Streptosporangiales</taxon>
        <taxon>Thermomonosporaceae</taxon>
        <taxon>Actinomadura</taxon>
    </lineage>
</organism>
<feature type="region of interest" description="Disordered" evidence="1">
    <location>
        <begin position="1"/>
        <end position="35"/>
    </location>
</feature>
<keyword evidence="3" id="KW-1185">Reference proteome</keyword>
<evidence type="ECO:0000313" key="2">
    <source>
        <dbReference type="EMBL" id="TYC17498.1"/>
    </source>
</evidence>
<evidence type="ECO:0000313" key="3">
    <source>
        <dbReference type="Proteomes" id="UP000322634"/>
    </source>
</evidence>
<proteinExistence type="predicted"/>